<comment type="caution">
    <text evidence="12">The sequence shown here is derived from an EMBL/GenBank/DDBJ whole genome shotgun (WGS) entry which is preliminary data.</text>
</comment>
<dbReference type="InterPro" id="IPR011006">
    <property type="entry name" value="CheY-like_superfamily"/>
</dbReference>
<dbReference type="PIRSF" id="PIRSF006171">
    <property type="entry name" value="RR_citrat_malat"/>
    <property type="match status" value="1"/>
</dbReference>
<keyword evidence="2 9" id="KW-0963">Cytoplasm</keyword>
<evidence type="ECO:0000256" key="7">
    <source>
        <dbReference type="ARBA" id="ARBA00023159"/>
    </source>
</evidence>
<evidence type="ECO:0000256" key="2">
    <source>
        <dbReference type="ARBA" id="ARBA00022490"/>
    </source>
</evidence>
<keyword evidence="7 9" id="KW-0010">Activator</keyword>
<feature type="domain" description="Response regulatory" evidence="11">
    <location>
        <begin position="2"/>
        <end position="118"/>
    </location>
</feature>
<keyword evidence="5 9" id="KW-0805">Transcription regulation</keyword>
<evidence type="ECO:0000313" key="13">
    <source>
        <dbReference type="Proteomes" id="UP000019243"/>
    </source>
</evidence>
<keyword evidence="13" id="KW-1185">Reference proteome</keyword>
<evidence type="ECO:0000256" key="1">
    <source>
        <dbReference type="ARBA" id="ARBA00004496"/>
    </source>
</evidence>
<dbReference type="Gene3D" id="3.40.50.2300">
    <property type="match status" value="1"/>
</dbReference>
<dbReference type="RefSeq" id="WP_035313157.1">
    <property type="nucleotide sequence ID" value="NZ_AODH01000006.1"/>
</dbReference>
<dbReference type="AlphaFoldDB" id="W7CYQ9"/>
<keyword evidence="6 9" id="KW-0238">DNA-binding</keyword>
<keyword evidence="3 10" id="KW-0597">Phosphoprotein</keyword>
<organism evidence="12 13">
    <name type="scientific">Brochothrix campestris FSL F6-1037</name>
    <dbReference type="NCBI Taxonomy" id="1265861"/>
    <lineage>
        <taxon>Bacteria</taxon>
        <taxon>Bacillati</taxon>
        <taxon>Bacillota</taxon>
        <taxon>Bacilli</taxon>
        <taxon>Bacillales</taxon>
        <taxon>Listeriaceae</taxon>
        <taxon>Brochothrix</taxon>
    </lineage>
</organism>
<keyword evidence="8 9" id="KW-0804">Transcription</keyword>
<dbReference type="InterPro" id="IPR001789">
    <property type="entry name" value="Sig_transdc_resp-reg_receiver"/>
</dbReference>
<evidence type="ECO:0000256" key="3">
    <source>
        <dbReference type="ARBA" id="ARBA00022553"/>
    </source>
</evidence>
<dbReference type="InterPro" id="IPR051271">
    <property type="entry name" value="2C-system_Tx_regulators"/>
</dbReference>
<gene>
    <name evidence="12" type="ORF">BCAMP_01830</name>
</gene>
<proteinExistence type="predicted"/>
<keyword evidence="4 9" id="KW-0902">Two-component regulatory system</keyword>
<dbReference type="PATRIC" id="fig|1265861.3.peg.354"/>
<dbReference type="GO" id="GO:0003677">
    <property type="term" value="F:DNA binding"/>
    <property type="evidence" value="ECO:0007669"/>
    <property type="project" value="UniProtKB-KW"/>
</dbReference>
<evidence type="ECO:0000259" key="11">
    <source>
        <dbReference type="PROSITE" id="PS50110"/>
    </source>
</evidence>
<protein>
    <recommendedName>
        <fullName evidence="9">Transcriptional regulatory protein</fullName>
    </recommendedName>
</protein>
<evidence type="ECO:0000256" key="8">
    <source>
        <dbReference type="ARBA" id="ARBA00023163"/>
    </source>
</evidence>
<sequence length="229" mass="26758">MNVLIVEDDPMVEFIHRNYLERINRFENVYSANYVESAIELLKDKSVDLILLDIHLKENNGLDMLRIIRHELIKVEVILITAANETSCVQSSFQLGALDYLIKPFTFDRFEKSINRFFEKSEKLLEETLNQKMIDYLTGESSCQEGLTKQSKVLEKGLSKETLHLITSVIVKLEQPFRVHEVVQLTGLSHVSVRKYLYYLESIKHLEVKSIYTKIGRPYKCYYYLLPGD</sequence>
<evidence type="ECO:0000256" key="9">
    <source>
        <dbReference type="PIRNR" id="PIRNR006171"/>
    </source>
</evidence>
<evidence type="ECO:0000313" key="12">
    <source>
        <dbReference type="EMBL" id="EUJ41880.1"/>
    </source>
</evidence>
<dbReference type="OrthoDB" id="9759232at2"/>
<feature type="modified residue" description="4-aspartylphosphate" evidence="10">
    <location>
        <position position="53"/>
    </location>
</feature>
<accession>W7CYQ9</accession>
<evidence type="ECO:0000256" key="5">
    <source>
        <dbReference type="ARBA" id="ARBA00023015"/>
    </source>
</evidence>
<dbReference type="InterPro" id="IPR024187">
    <property type="entry name" value="Sig_transdc_resp-reg_cit/mal"/>
</dbReference>
<name>W7CYQ9_9LIST</name>
<dbReference type="SMART" id="SM00448">
    <property type="entry name" value="REC"/>
    <property type="match status" value="1"/>
</dbReference>
<comment type="subcellular location">
    <subcellularLocation>
        <location evidence="1 9">Cytoplasm</location>
    </subcellularLocation>
</comment>
<evidence type="ECO:0000256" key="10">
    <source>
        <dbReference type="PROSITE-ProRule" id="PRU00169"/>
    </source>
</evidence>
<dbReference type="PANTHER" id="PTHR45526:SF1">
    <property type="entry name" value="TRANSCRIPTIONAL REGULATORY PROTEIN DCUR-RELATED"/>
    <property type="match status" value="1"/>
</dbReference>
<dbReference type="SUPFAM" id="SSF52172">
    <property type="entry name" value="CheY-like"/>
    <property type="match status" value="1"/>
</dbReference>
<dbReference type="GO" id="GO:0005737">
    <property type="term" value="C:cytoplasm"/>
    <property type="evidence" value="ECO:0007669"/>
    <property type="project" value="UniProtKB-SubCell"/>
</dbReference>
<dbReference type="PANTHER" id="PTHR45526">
    <property type="entry name" value="TRANSCRIPTIONAL REGULATORY PROTEIN DPIA"/>
    <property type="match status" value="1"/>
</dbReference>
<dbReference type="Pfam" id="PF00072">
    <property type="entry name" value="Response_reg"/>
    <property type="match status" value="1"/>
</dbReference>
<dbReference type="STRING" id="1265861.BCAMP_01830"/>
<dbReference type="Proteomes" id="UP000019243">
    <property type="component" value="Unassembled WGS sequence"/>
</dbReference>
<evidence type="ECO:0000256" key="6">
    <source>
        <dbReference type="ARBA" id="ARBA00023125"/>
    </source>
</evidence>
<reference evidence="12 13" key="1">
    <citation type="submission" date="2012-12" db="EMBL/GenBank/DDBJ databases">
        <title>Novel taxa of Listeriaceae from agricultural environments in the United States.</title>
        <authorList>
            <person name="den Bakker H.C."/>
            <person name="Allred A."/>
            <person name="Warchocki S."/>
            <person name="Wright E.M."/>
            <person name="Burrell A."/>
            <person name="Nightingale K.K."/>
            <person name="Kephart D."/>
            <person name="Wiedmann M."/>
        </authorList>
    </citation>
    <scope>NUCLEOTIDE SEQUENCE [LARGE SCALE GENOMIC DNA]</scope>
    <source>
        <strain evidence="12 13">FSL F6-1037</strain>
    </source>
</reference>
<dbReference type="GO" id="GO:0000156">
    <property type="term" value="F:phosphorelay response regulator activity"/>
    <property type="evidence" value="ECO:0007669"/>
    <property type="project" value="TreeGrafter"/>
</dbReference>
<dbReference type="EMBL" id="AODH01000006">
    <property type="protein sequence ID" value="EUJ41880.1"/>
    <property type="molecule type" value="Genomic_DNA"/>
</dbReference>
<dbReference type="PROSITE" id="PS50110">
    <property type="entry name" value="RESPONSE_REGULATORY"/>
    <property type="match status" value="1"/>
</dbReference>
<dbReference type="GO" id="GO:0003700">
    <property type="term" value="F:DNA-binding transcription factor activity"/>
    <property type="evidence" value="ECO:0007669"/>
    <property type="project" value="InterPro"/>
</dbReference>
<evidence type="ECO:0000256" key="4">
    <source>
        <dbReference type="ARBA" id="ARBA00023012"/>
    </source>
</evidence>